<feature type="transmembrane region" description="Helical" evidence="9">
    <location>
        <begin position="74"/>
        <end position="94"/>
    </location>
</feature>
<feature type="domain" description="PAS" evidence="11">
    <location>
        <begin position="535"/>
        <end position="606"/>
    </location>
</feature>
<dbReference type="PANTHER" id="PTHR43047">
    <property type="entry name" value="TWO-COMPONENT HISTIDINE PROTEIN KINASE"/>
    <property type="match status" value="1"/>
</dbReference>
<dbReference type="Pfam" id="PF00512">
    <property type="entry name" value="HisKA"/>
    <property type="match status" value="1"/>
</dbReference>
<keyword evidence="13" id="KW-1185">Reference proteome</keyword>
<keyword evidence="8 9" id="KW-0472">Membrane</keyword>
<dbReference type="GO" id="GO:0006355">
    <property type="term" value="P:regulation of DNA-templated transcription"/>
    <property type="evidence" value="ECO:0007669"/>
    <property type="project" value="InterPro"/>
</dbReference>
<dbReference type="InterPro" id="IPR004358">
    <property type="entry name" value="Sig_transdc_His_kin-like_C"/>
</dbReference>
<dbReference type="GO" id="GO:0005886">
    <property type="term" value="C:plasma membrane"/>
    <property type="evidence" value="ECO:0007669"/>
    <property type="project" value="UniProtKB-SubCell"/>
</dbReference>
<reference evidence="12" key="2">
    <citation type="submission" date="2020-09" db="EMBL/GenBank/DDBJ databases">
        <authorList>
            <person name="Sun Q."/>
            <person name="Zhou Y."/>
        </authorList>
    </citation>
    <scope>NUCLEOTIDE SEQUENCE</scope>
    <source>
        <strain evidence="12">CGMCC 1.10998</strain>
    </source>
</reference>
<dbReference type="SUPFAM" id="SSF55785">
    <property type="entry name" value="PYP-like sensor domain (PAS domain)"/>
    <property type="match status" value="1"/>
</dbReference>
<evidence type="ECO:0000256" key="4">
    <source>
        <dbReference type="ARBA" id="ARBA00022553"/>
    </source>
</evidence>
<keyword evidence="7" id="KW-0902">Two-component regulatory system</keyword>
<dbReference type="NCBIfam" id="TIGR00229">
    <property type="entry name" value="sensory_box"/>
    <property type="match status" value="1"/>
</dbReference>
<dbReference type="SUPFAM" id="SSF47384">
    <property type="entry name" value="Homodimeric domain of signal transducing histidine kinase"/>
    <property type="match status" value="1"/>
</dbReference>
<dbReference type="Gene3D" id="3.30.450.20">
    <property type="entry name" value="PAS domain"/>
    <property type="match status" value="1"/>
</dbReference>
<comment type="subcellular location">
    <subcellularLocation>
        <location evidence="2">Cell inner membrane</location>
        <topology evidence="2">Multi-pass membrane protein</topology>
    </subcellularLocation>
</comment>
<dbReference type="FunFam" id="1.10.287.130:FF:000001">
    <property type="entry name" value="Two-component sensor histidine kinase"/>
    <property type="match status" value="1"/>
</dbReference>
<keyword evidence="5" id="KW-0808">Transferase</keyword>
<dbReference type="InterPro" id="IPR036097">
    <property type="entry name" value="HisK_dim/P_sf"/>
</dbReference>
<dbReference type="GO" id="GO:0009927">
    <property type="term" value="F:histidine phosphotransfer kinase activity"/>
    <property type="evidence" value="ECO:0007669"/>
    <property type="project" value="TreeGrafter"/>
</dbReference>
<dbReference type="SUPFAM" id="SSF55874">
    <property type="entry name" value="ATPase domain of HSP90 chaperone/DNA topoisomerase II/histidine kinase"/>
    <property type="match status" value="1"/>
</dbReference>
<evidence type="ECO:0000313" key="13">
    <source>
        <dbReference type="Proteomes" id="UP000637423"/>
    </source>
</evidence>
<dbReference type="Pfam" id="PF02518">
    <property type="entry name" value="HATPase_c"/>
    <property type="match status" value="1"/>
</dbReference>
<dbReference type="CDD" id="cd00082">
    <property type="entry name" value="HisKA"/>
    <property type="match status" value="1"/>
</dbReference>
<evidence type="ECO:0000259" key="10">
    <source>
        <dbReference type="PROSITE" id="PS50109"/>
    </source>
</evidence>
<keyword evidence="6" id="KW-0418">Kinase</keyword>
<evidence type="ECO:0000259" key="11">
    <source>
        <dbReference type="PROSITE" id="PS50112"/>
    </source>
</evidence>
<dbReference type="InterPro" id="IPR035965">
    <property type="entry name" value="PAS-like_dom_sf"/>
</dbReference>
<dbReference type="EC" id="2.7.13.3" evidence="3"/>
<dbReference type="FunFam" id="3.30.565.10:FF:000006">
    <property type="entry name" value="Sensor histidine kinase WalK"/>
    <property type="match status" value="1"/>
</dbReference>
<name>A0A916UCN5_9BURK</name>
<dbReference type="InterPro" id="IPR000014">
    <property type="entry name" value="PAS"/>
</dbReference>
<keyword evidence="9" id="KW-1133">Transmembrane helix</keyword>
<dbReference type="CDD" id="cd16922">
    <property type="entry name" value="HATPase_EvgS-ArcB-TorS-like"/>
    <property type="match status" value="1"/>
</dbReference>
<reference evidence="12" key="1">
    <citation type="journal article" date="2014" name="Int. J. Syst. Evol. Microbiol.">
        <title>Complete genome sequence of Corynebacterium casei LMG S-19264T (=DSM 44701T), isolated from a smear-ripened cheese.</title>
        <authorList>
            <consortium name="US DOE Joint Genome Institute (JGI-PGF)"/>
            <person name="Walter F."/>
            <person name="Albersmeier A."/>
            <person name="Kalinowski J."/>
            <person name="Ruckert C."/>
        </authorList>
    </citation>
    <scope>NUCLEOTIDE SEQUENCE</scope>
    <source>
        <strain evidence="12">CGMCC 1.10998</strain>
    </source>
</reference>
<dbReference type="InterPro" id="IPR005467">
    <property type="entry name" value="His_kinase_dom"/>
</dbReference>
<proteinExistence type="predicted"/>
<sequence>MKLFTIGIRRWLGLALCGLPAVVFSGWLLDNERMLRLMSGTAAMSLTAAVLFVLAGACLLGSYHSNWSRNVLRFFSTVLVVVPALILLQHLFRIDYGFDLFNSMLLASGFRPQIVRLPPDICVALLLAGVVFLLNSKHVQSGRIRQLIRILIITVLLIGGLGLFGYMLNMETLYRVAGFKRSAAPSALGVCLLGLGLWFFVGDVISSPPANLENEDKRITSIAAVLLTVLAVVAGLTGFAVMQQGYEQSTTDHIRHTASQNAVVISNMLDHATVLAKSIATRPALRKNLSLLSDDVQNTEALSFVGEVGRTFLPLGFTGIEFYNARGNHLLTTGVMVAQRASIAIHLDVTRSPNTGTGPVATETLLWQDGFVLRSENDAVLNGSVVGRVVTEQRLSALSSLMRDLQSAGDSDDACLCTREADNAACFPTRHAPANLRVPLLNPENNGKTPIAFALSGESGVAAITDTQGATVLAAYAPVIRHGLGLVLKTDLQEQYALLRKQFNLLGVLLALLVVFGTLVLRKQLQPLVRHILQEQNRMKLILENSTDAFVMVGPSGKIMDWNAQAERSFGWTREEALGKQLLELIIPAEQLDAVVARITHLENEGAGRGTVVHRRVEIDALHKTGKLVPVEISIASLYDTDGYAGHVFLRDISERRKVDALKDEFISTVSHELRTPLTSIHGSLGLVLGGAGGEVADKTRQLLSIAHRNSDRLIHLINDILDMEKIEAGNMSFDFKPHRLPPLMQQALELSTFYGQQYGVRFQLIEPVPNVEINVDSDRLIQVMINLLSNAAKFSYSGSSVEISAQLMLAERGNQVRVTVTDHGCGIPAESHGKIFQKFSQVDGSDRRKKGGTGLGLSISKSIIEKMSGCMGFVSVADQGSSFYFELPISKWK</sequence>
<evidence type="ECO:0000256" key="5">
    <source>
        <dbReference type="ARBA" id="ARBA00022679"/>
    </source>
</evidence>
<evidence type="ECO:0000256" key="9">
    <source>
        <dbReference type="SAM" id="Phobius"/>
    </source>
</evidence>
<evidence type="ECO:0000256" key="3">
    <source>
        <dbReference type="ARBA" id="ARBA00012438"/>
    </source>
</evidence>
<feature type="transmembrane region" description="Helical" evidence="9">
    <location>
        <begin position="183"/>
        <end position="201"/>
    </location>
</feature>
<gene>
    <name evidence="12" type="ORF">GCM10011396_14710</name>
</gene>
<dbReference type="GO" id="GO:0000155">
    <property type="term" value="F:phosphorelay sensor kinase activity"/>
    <property type="evidence" value="ECO:0007669"/>
    <property type="project" value="InterPro"/>
</dbReference>
<evidence type="ECO:0000256" key="2">
    <source>
        <dbReference type="ARBA" id="ARBA00004429"/>
    </source>
</evidence>
<dbReference type="InterPro" id="IPR013767">
    <property type="entry name" value="PAS_fold"/>
</dbReference>
<dbReference type="InterPro" id="IPR036890">
    <property type="entry name" value="HATPase_C_sf"/>
</dbReference>
<dbReference type="Gene3D" id="3.30.565.10">
    <property type="entry name" value="Histidine kinase-like ATPase, C-terminal domain"/>
    <property type="match status" value="1"/>
</dbReference>
<feature type="domain" description="Histidine kinase" evidence="10">
    <location>
        <begin position="669"/>
        <end position="892"/>
    </location>
</feature>
<accession>A0A916UCN5</accession>
<keyword evidence="9" id="KW-0812">Transmembrane</keyword>
<dbReference type="PROSITE" id="PS50112">
    <property type="entry name" value="PAS"/>
    <property type="match status" value="1"/>
</dbReference>
<dbReference type="PRINTS" id="PR00344">
    <property type="entry name" value="BCTRLSENSOR"/>
</dbReference>
<dbReference type="Proteomes" id="UP000637423">
    <property type="component" value="Unassembled WGS sequence"/>
</dbReference>
<protein>
    <recommendedName>
        <fullName evidence="3">histidine kinase</fullName>
        <ecNumber evidence="3">2.7.13.3</ecNumber>
    </recommendedName>
</protein>
<dbReference type="AlphaFoldDB" id="A0A916UCN5"/>
<feature type="transmembrane region" description="Helical" evidence="9">
    <location>
        <begin position="41"/>
        <end position="62"/>
    </location>
</feature>
<dbReference type="EMBL" id="BMED01000001">
    <property type="protein sequence ID" value="GGC68764.1"/>
    <property type="molecule type" value="Genomic_DNA"/>
</dbReference>
<keyword evidence="4" id="KW-0597">Phosphoprotein</keyword>
<organism evidence="12 13">
    <name type="scientific">Undibacterium terreum</name>
    <dbReference type="NCBI Taxonomy" id="1224302"/>
    <lineage>
        <taxon>Bacteria</taxon>
        <taxon>Pseudomonadati</taxon>
        <taxon>Pseudomonadota</taxon>
        <taxon>Betaproteobacteria</taxon>
        <taxon>Burkholderiales</taxon>
        <taxon>Oxalobacteraceae</taxon>
        <taxon>Undibacterium</taxon>
    </lineage>
</organism>
<feature type="transmembrane region" description="Helical" evidence="9">
    <location>
        <begin position="222"/>
        <end position="242"/>
    </location>
</feature>
<comment type="caution">
    <text evidence="12">The sequence shown here is derived from an EMBL/GenBank/DDBJ whole genome shotgun (WGS) entry which is preliminary data.</text>
</comment>
<feature type="transmembrane region" description="Helical" evidence="9">
    <location>
        <begin position="114"/>
        <end position="135"/>
    </location>
</feature>
<evidence type="ECO:0000256" key="1">
    <source>
        <dbReference type="ARBA" id="ARBA00000085"/>
    </source>
</evidence>
<dbReference type="SMART" id="SM00091">
    <property type="entry name" value="PAS"/>
    <property type="match status" value="1"/>
</dbReference>
<evidence type="ECO:0000313" key="12">
    <source>
        <dbReference type="EMBL" id="GGC68764.1"/>
    </source>
</evidence>
<dbReference type="CDD" id="cd00130">
    <property type="entry name" value="PAS"/>
    <property type="match status" value="1"/>
</dbReference>
<dbReference type="Gene3D" id="1.10.287.130">
    <property type="match status" value="1"/>
</dbReference>
<dbReference type="InterPro" id="IPR003661">
    <property type="entry name" value="HisK_dim/P_dom"/>
</dbReference>
<evidence type="ECO:0000256" key="8">
    <source>
        <dbReference type="ARBA" id="ARBA00023136"/>
    </source>
</evidence>
<comment type="catalytic activity">
    <reaction evidence="1">
        <text>ATP + protein L-histidine = ADP + protein N-phospho-L-histidine.</text>
        <dbReference type="EC" id="2.7.13.3"/>
    </reaction>
</comment>
<dbReference type="PANTHER" id="PTHR43047:SF72">
    <property type="entry name" value="OSMOSENSING HISTIDINE PROTEIN KINASE SLN1"/>
    <property type="match status" value="1"/>
</dbReference>
<evidence type="ECO:0000256" key="6">
    <source>
        <dbReference type="ARBA" id="ARBA00022777"/>
    </source>
</evidence>
<dbReference type="SMART" id="SM00387">
    <property type="entry name" value="HATPase_c"/>
    <property type="match status" value="1"/>
</dbReference>
<dbReference type="RefSeq" id="WP_188565262.1">
    <property type="nucleotide sequence ID" value="NZ_BMED01000001.1"/>
</dbReference>
<feature type="transmembrane region" description="Helical" evidence="9">
    <location>
        <begin position="147"/>
        <end position="168"/>
    </location>
</feature>
<dbReference type="Pfam" id="PF00989">
    <property type="entry name" value="PAS"/>
    <property type="match status" value="1"/>
</dbReference>
<dbReference type="InterPro" id="IPR003594">
    <property type="entry name" value="HATPase_dom"/>
</dbReference>
<feature type="transmembrane region" description="Helical" evidence="9">
    <location>
        <begin position="12"/>
        <end position="29"/>
    </location>
</feature>
<dbReference type="SMART" id="SM00388">
    <property type="entry name" value="HisKA"/>
    <property type="match status" value="1"/>
</dbReference>
<dbReference type="PROSITE" id="PS50109">
    <property type="entry name" value="HIS_KIN"/>
    <property type="match status" value="1"/>
</dbReference>
<evidence type="ECO:0000256" key="7">
    <source>
        <dbReference type="ARBA" id="ARBA00023012"/>
    </source>
</evidence>